<evidence type="ECO:0000256" key="1">
    <source>
        <dbReference type="SAM" id="MobiDB-lite"/>
    </source>
</evidence>
<feature type="region of interest" description="Disordered" evidence="1">
    <location>
        <begin position="497"/>
        <end position="537"/>
    </location>
</feature>
<dbReference type="EMBL" id="BLLK01000045">
    <property type="protein sequence ID" value="GFH52529.1"/>
    <property type="molecule type" value="Genomic_DNA"/>
</dbReference>
<dbReference type="InterPro" id="IPR029058">
    <property type="entry name" value="AB_hydrolase_fold"/>
</dbReference>
<feature type="chain" id="PRO_5042085098" evidence="2">
    <location>
        <begin position="20"/>
        <end position="537"/>
    </location>
</feature>
<keyword evidence="2" id="KW-0732">Signal</keyword>
<dbReference type="AlphaFoldDB" id="A0AAD3CXP8"/>
<dbReference type="Gene3D" id="3.40.50.1820">
    <property type="entry name" value="alpha/beta hydrolase"/>
    <property type="match status" value="1"/>
</dbReference>
<feature type="signal peptide" evidence="2">
    <location>
        <begin position="1"/>
        <end position="19"/>
    </location>
</feature>
<keyword evidence="4" id="KW-1185">Reference proteome</keyword>
<evidence type="ECO:0000256" key="2">
    <source>
        <dbReference type="SAM" id="SignalP"/>
    </source>
</evidence>
<dbReference type="Proteomes" id="UP001054902">
    <property type="component" value="Unassembled WGS sequence"/>
</dbReference>
<sequence>MKFFNSILSAFLLTSTSLALEDTKVEKGFDKADVEAAFANDQFFNGILDSNVKRNLDGPPIFDVGQLKSAIAGVANPYTPYTTLSQYTEMKYDVLRIWMDMDVGIFFSNALLQKYGSDEMHSGYVYIPVVKGEGNEFSIINARKLSPWFQFPGTTLSQNDSRLVATQPGFGVAEYAMMAASNGYVAFVPQKTGFGESNALVPTEVVKKSIATSSLPLYAWTEKLIREETNGMTKLDNKAVYAGYSSGGYAAVAAADGFKKHGIRPSQVLASTLPARLESWVIMGVVRSIKEGKYNMFAHFNVAANTVALSELYGANVINSSLTPAYNSIFQYDATPSSFMKGISWILEEGTTPSDLHRDNTEIFLQVWPFSLGAPNSNPGVPVSSNLDPEVYDHFKAALDNGIEDPCGDTGMGYATYKENVAKVCMAAMENSLTKIIEKAKYPIDICMMQNDPLVAFENGVVPKNGRFVALPDQKGRHDLGSVGCAFELFSGFEMNPKGTKAPKAMKGSKAPKSMKGTKSPKASKTPKSSETGGVPV</sequence>
<evidence type="ECO:0000313" key="3">
    <source>
        <dbReference type="EMBL" id="GFH52529.1"/>
    </source>
</evidence>
<dbReference type="SUPFAM" id="SSF53474">
    <property type="entry name" value="alpha/beta-Hydrolases"/>
    <property type="match status" value="1"/>
</dbReference>
<organism evidence="3 4">
    <name type="scientific">Chaetoceros tenuissimus</name>
    <dbReference type="NCBI Taxonomy" id="426638"/>
    <lineage>
        <taxon>Eukaryota</taxon>
        <taxon>Sar</taxon>
        <taxon>Stramenopiles</taxon>
        <taxon>Ochrophyta</taxon>
        <taxon>Bacillariophyta</taxon>
        <taxon>Coscinodiscophyceae</taxon>
        <taxon>Chaetocerotophycidae</taxon>
        <taxon>Chaetocerotales</taxon>
        <taxon>Chaetocerotaceae</taxon>
        <taxon>Chaetoceros</taxon>
    </lineage>
</organism>
<protein>
    <submittedName>
        <fullName evidence="3">Uncharacterized protein</fullName>
    </submittedName>
</protein>
<reference evidence="3 4" key="1">
    <citation type="journal article" date="2021" name="Sci. Rep.">
        <title>The genome of the diatom Chaetoceros tenuissimus carries an ancient integrated fragment of an extant virus.</title>
        <authorList>
            <person name="Hongo Y."/>
            <person name="Kimura K."/>
            <person name="Takaki Y."/>
            <person name="Yoshida Y."/>
            <person name="Baba S."/>
            <person name="Kobayashi G."/>
            <person name="Nagasaki K."/>
            <person name="Hano T."/>
            <person name="Tomaru Y."/>
        </authorList>
    </citation>
    <scope>NUCLEOTIDE SEQUENCE [LARGE SCALE GENOMIC DNA]</scope>
    <source>
        <strain evidence="3 4">NIES-3715</strain>
    </source>
</reference>
<name>A0AAD3CXP8_9STRA</name>
<comment type="caution">
    <text evidence="3">The sequence shown here is derived from an EMBL/GenBank/DDBJ whole genome shotgun (WGS) entry which is preliminary data.</text>
</comment>
<accession>A0AAD3CXP8</accession>
<gene>
    <name evidence="3" type="ORF">CTEN210_09005</name>
</gene>
<proteinExistence type="predicted"/>
<feature type="compositionally biased region" description="Low complexity" evidence="1">
    <location>
        <begin position="518"/>
        <end position="530"/>
    </location>
</feature>
<evidence type="ECO:0000313" key="4">
    <source>
        <dbReference type="Proteomes" id="UP001054902"/>
    </source>
</evidence>